<gene>
    <name evidence="1" type="primary">Acey_s0006.g3064</name>
    <name evidence="1" type="ORF">Y032_0006g3064</name>
</gene>
<dbReference type="Proteomes" id="UP000024635">
    <property type="component" value="Unassembled WGS sequence"/>
</dbReference>
<dbReference type="AlphaFoldDB" id="A0A016VS82"/>
<protein>
    <submittedName>
        <fullName evidence="1">Uncharacterized protein</fullName>
    </submittedName>
</protein>
<name>A0A016VS82_9BILA</name>
<dbReference type="EMBL" id="JARK01001342">
    <property type="protein sequence ID" value="EYC29603.1"/>
    <property type="molecule type" value="Genomic_DNA"/>
</dbReference>
<proteinExistence type="predicted"/>
<comment type="caution">
    <text evidence="1">The sequence shown here is derived from an EMBL/GenBank/DDBJ whole genome shotgun (WGS) entry which is preliminary data.</text>
</comment>
<organism evidence="1 2">
    <name type="scientific">Ancylostoma ceylanicum</name>
    <dbReference type="NCBI Taxonomy" id="53326"/>
    <lineage>
        <taxon>Eukaryota</taxon>
        <taxon>Metazoa</taxon>
        <taxon>Ecdysozoa</taxon>
        <taxon>Nematoda</taxon>
        <taxon>Chromadorea</taxon>
        <taxon>Rhabditida</taxon>
        <taxon>Rhabditina</taxon>
        <taxon>Rhabditomorpha</taxon>
        <taxon>Strongyloidea</taxon>
        <taxon>Ancylostomatidae</taxon>
        <taxon>Ancylostomatinae</taxon>
        <taxon>Ancylostoma</taxon>
    </lineage>
</organism>
<keyword evidence="2" id="KW-1185">Reference proteome</keyword>
<sequence>MCCEGCSTDIRSAQISHLPITLLARIWIPYNEKQHILRWVRSPTSPRHNSKMFTDISDGVNAIRLVTNTDSPMISETTGVGSTNMLRTPAEQSNATEIL</sequence>
<reference evidence="2" key="1">
    <citation type="journal article" date="2015" name="Nat. Genet.">
        <title>The genome and transcriptome of the zoonotic hookworm Ancylostoma ceylanicum identify infection-specific gene families.</title>
        <authorList>
            <person name="Schwarz E.M."/>
            <person name="Hu Y."/>
            <person name="Antoshechkin I."/>
            <person name="Miller M.M."/>
            <person name="Sternberg P.W."/>
            <person name="Aroian R.V."/>
        </authorList>
    </citation>
    <scope>NUCLEOTIDE SEQUENCE</scope>
    <source>
        <strain evidence="2">HY135</strain>
    </source>
</reference>
<accession>A0A016VS82</accession>
<evidence type="ECO:0000313" key="2">
    <source>
        <dbReference type="Proteomes" id="UP000024635"/>
    </source>
</evidence>
<evidence type="ECO:0000313" key="1">
    <source>
        <dbReference type="EMBL" id="EYC29603.1"/>
    </source>
</evidence>